<dbReference type="OrthoDB" id="9801954at2"/>
<gene>
    <name evidence="3" type="ORF">DTO96_100451</name>
</gene>
<dbReference type="PRINTS" id="PR02050">
    <property type="entry name" value="B14GALTRFASE"/>
</dbReference>
<dbReference type="InterPro" id="IPR029044">
    <property type="entry name" value="Nucleotide-diphossugar_trans"/>
</dbReference>
<proteinExistence type="predicted"/>
<protein>
    <recommendedName>
        <fullName evidence="2">Galactosyltransferase C-terminal domain-containing protein</fullName>
    </recommendedName>
</protein>
<dbReference type="KEGG" id="hyf:DTO96_100451"/>
<accession>A0A345D8Q3</accession>
<organism evidence="3 4">
    <name type="scientific">Ephemeroptericola cinctiostellae</name>
    <dbReference type="NCBI Taxonomy" id="2268024"/>
    <lineage>
        <taxon>Bacteria</taxon>
        <taxon>Pseudomonadati</taxon>
        <taxon>Pseudomonadota</taxon>
        <taxon>Betaproteobacteria</taxon>
        <taxon>Burkholderiales</taxon>
        <taxon>Burkholderiaceae</taxon>
        <taxon>Ephemeroptericola</taxon>
    </lineage>
</organism>
<dbReference type="InterPro" id="IPR003859">
    <property type="entry name" value="Galactosyl_T"/>
</dbReference>
<dbReference type="SUPFAM" id="SSF53448">
    <property type="entry name" value="Nucleotide-diphospho-sugar transferases"/>
    <property type="match status" value="1"/>
</dbReference>
<evidence type="ECO:0000313" key="3">
    <source>
        <dbReference type="EMBL" id="AXF84741.1"/>
    </source>
</evidence>
<dbReference type="Pfam" id="PF02709">
    <property type="entry name" value="Glyco_transf_7C"/>
    <property type="match status" value="1"/>
</dbReference>
<name>A0A345D8Q3_9BURK</name>
<dbReference type="InterPro" id="IPR027791">
    <property type="entry name" value="Galactosyl_T_C"/>
</dbReference>
<dbReference type="RefSeq" id="WP_114562011.1">
    <property type="nucleotide sequence ID" value="NZ_CP031124.1"/>
</dbReference>
<dbReference type="Gene3D" id="3.90.550.10">
    <property type="entry name" value="Spore Coat Polysaccharide Biosynthesis Protein SpsA, Chain A"/>
    <property type="match status" value="1"/>
</dbReference>
<feature type="domain" description="Galactosyltransferase C-terminal" evidence="2">
    <location>
        <begin position="164"/>
        <end position="219"/>
    </location>
</feature>
<evidence type="ECO:0000259" key="2">
    <source>
        <dbReference type="Pfam" id="PF02709"/>
    </source>
</evidence>
<dbReference type="AlphaFoldDB" id="A0A345D8Q3"/>
<dbReference type="Proteomes" id="UP000252182">
    <property type="component" value="Chromosome"/>
</dbReference>
<evidence type="ECO:0000313" key="4">
    <source>
        <dbReference type="Proteomes" id="UP000252182"/>
    </source>
</evidence>
<reference evidence="4" key="1">
    <citation type="submission" date="2018-07" db="EMBL/GenBank/DDBJ databases">
        <authorList>
            <person name="Kim H."/>
        </authorList>
    </citation>
    <scope>NUCLEOTIDE SEQUENCE [LARGE SCALE GENOMIC DNA]</scope>
    <source>
        <strain evidence="4">F02</strain>
    </source>
</reference>
<dbReference type="GO" id="GO:0005975">
    <property type="term" value="P:carbohydrate metabolic process"/>
    <property type="evidence" value="ECO:0007669"/>
    <property type="project" value="InterPro"/>
</dbReference>
<dbReference type="GO" id="GO:0016757">
    <property type="term" value="F:glycosyltransferase activity"/>
    <property type="evidence" value="ECO:0007669"/>
    <property type="project" value="InterPro"/>
</dbReference>
<evidence type="ECO:0000256" key="1">
    <source>
        <dbReference type="ARBA" id="ARBA00022679"/>
    </source>
</evidence>
<sequence length="264" mass="30267">MNKISLHNIDIIMSYRGNTSEREENLYAVLRYFDLAHCDYTIWLMEADVVPKFDWHRLSNPRIQHVFTYNDGLFPKAYLYNLGAKISQCDALFFIDIDCVPNPHVLSSCIYNIMTTPDNDVICPYHGAINVTGATKQRFLESPSFDHFNGIHKTALTDDTSVLYEGSMGGAFIFRRSAFLRIGGLDTSFIGWGGEDNELFFRSQRLGVKWVSMDTPLFHLHHDSTSRDEWVFKAEANARRAYLSQTMSMTDLNAATEKLKLFFA</sequence>
<dbReference type="EMBL" id="CP031124">
    <property type="protein sequence ID" value="AXF84741.1"/>
    <property type="molecule type" value="Genomic_DNA"/>
</dbReference>
<keyword evidence="1" id="KW-0808">Transferase</keyword>
<keyword evidence="4" id="KW-1185">Reference proteome</keyword>